<keyword evidence="1" id="KW-0472">Membrane</keyword>
<keyword evidence="3" id="KW-1185">Reference proteome</keyword>
<accession>A0AAD5YS69</accession>
<keyword evidence="1" id="KW-1133">Transmembrane helix</keyword>
<feature type="transmembrane region" description="Helical" evidence="1">
    <location>
        <begin position="210"/>
        <end position="228"/>
    </location>
</feature>
<dbReference type="AlphaFoldDB" id="A0AAD5YS69"/>
<name>A0AAD5YS69_9AGAR</name>
<protein>
    <submittedName>
        <fullName evidence="2">Uncharacterized protein</fullName>
    </submittedName>
</protein>
<evidence type="ECO:0000313" key="3">
    <source>
        <dbReference type="Proteomes" id="UP001213000"/>
    </source>
</evidence>
<evidence type="ECO:0000313" key="2">
    <source>
        <dbReference type="EMBL" id="KAJ3570924.1"/>
    </source>
</evidence>
<comment type="caution">
    <text evidence="2">The sequence shown here is derived from an EMBL/GenBank/DDBJ whole genome shotgun (WGS) entry which is preliminary data.</text>
</comment>
<gene>
    <name evidence="2" type="ORF">NP233_g4086</name>
</gene>
<proteinExistence type="predicted"/>
<keyword evidence="1" id="KW-0812">Transmembrane</keyword>
<reference evidence="2" key="1">
    <citation type="submission" date="2022-07" db="EMBL/GenBank/DDBJ databases">
        <title>Genome Sequence of Leucocoprinus birnbaumii.</title>
        <authorList>
            <person name="Buettner E."/>
        </authorList>
    </citation>
    <scope>NUCLEOTIDE SEQUENCE</scope>
    <source>
        <strain evidence="2">VT141</strain>
    </source>
</reference>
<sequence>MSMFSHAHDNVYNGGNFVSTDSLELTNKKLHIEKSFNANGDHNLITAPTFDELEKQTRVAGALSNTSITQPKLASIATSPERDLLLKIHGFLDEFLFPEKNQGLATVTTSSTESTDAGIAFSKTVIDTEVAATIVEDPAGNQVLQNIASKLGQLTIAARIAPASVVVPVSHPASGTTRQPSLNSMTSLESPSAISQWTGYRLLLSLSKGVLYAILLASIASVLFKLAVG</sequence>
<evidence type="ECO:0000256" key="1">
    <source>
        <dbReference type="SAM" id="Phobius"/>
    </source>
</evidence>
<organism evidence="2 3">
    <name type="scientific">Leucocoprinus birnbaumii</name>
    <dbReference type="NCBI Taxonomy" id="56174"/>
    <lineage>
        <taxon>Eukaryota</taxon>
        <taxon>Fungi</taxon>
        <taxon>Dikarya</taxon>
        <taxon>Basidiomycota</taxon>
        <taxon>Agaricomycotina</taxon>
        <taxon>Agaricomycetes</taxon>
        <taxon>Agaricomycetidae</taxon>
        <taxon>Agaricales</taxon>
        <taxon>Agaricineae</taxon>
        <taxon>Agaricaceae</taxon>
        <taxon>Leucocoprinus</taxon>
    </lineage>
</organism>
<dbReference type="Proteomes" id="UP001213000">
    <property type="component" value="Unassembled WGS sequence"/>
</dbReference>
<dbReference type="EMBL" id="JANIEX010000211">
    <property type="protein sequence ID" value="KAJ3570924.1"/>
    <property type="molecule type" value="Genomic_DNA"/>
</dbReference>